<organism evidence="2 3">
    <name type="scientific">Laspinema palackyanum D2a</name>
    <dbReference type="NCBI Taxonomy" id="2953684"/>
    <lineage>
        <taxon>Bacteria</taxon>
        <taxon>Bacillati</taxon>
        <taxon>Cyanobacteriota</taxon>
        <taxon>Cyanophyceae</taxon>
        <taxon>Oscillatoriophycideae</taxon>
        <taxon>Oscillatoriales</taxon>
        <taxon>Laspinemataceae</taxon>
        <taxon>Laspinema</taxon>
        <taxon>Laspinema palackyanum</taxon>
    </lineage>
</organism>
<evidence type="ECO:0000313" key="3">
    <source>
        <dbReference type="Proteomes" id="UP001525890"/>
    </source>
</evidence>
<dbReference type="EMBL" id="JAMXFF010000085">
    <property type="protein sequence ID" value="MCT7970278.1"/>
    <property type="molecule type" value="Genomic_DNA"/>
</dbReference>
<dbReference type="RefSeq" id="WP_368009698.1">
    <property type="nucleotide sequence ID" value="NZ_JAMXFF010000085.1"/>
</dbReference>
<dbReference type="InterPro" id="IPR025048">
    <property type="entry name" value="DUF3987"/>
</dbReference>
<dbReference type="Pfam" id="PF13148">
    <property type="entry name" value="DUF3987"/>
    <property type="match status" value="1"/>
</dbReference>
<gene>
    <name evidence="2" type="ORF">NG799_28585</name>
</gene>
<reference evidence="2 3" key="1">
    <citation type="journal article" date="2022" name="Front. Microbiol.">
        <title>High genomic differentiation and limited gene flow indicate recent cryptic speciation within the genus Laspinema (cyanobacteria).</title>
        <authorList>
            <person name="Stanojkovic A."/>
            <person name="Skoupy S."/>
            <person name="Skaloud P."/>
            <person name="Dvorak P."/>
        </authorList>
    </citation>
    <scope>NUCLEOTIDE SEQUENCE [LARGE SCALE GENOMIC DNA]</scope>
    <source>
        <strain evidence="2 3">D2a</strain>
    </source>
</reference>
<feature type="region of interest" description="Disordered" evidence="1">
    <location>
        <begin position="650"/>
        <end position="671"/>
    </location>
</feature>
<dbReference type="Proteomes" id="UP001525890">
    <property type="component" value="Unassembled WGS sequence"/>
</dbReference>
<feature type="compositionally biased region" description="Polar residues" evidence="1">
    <location>
        <begin position="650"/>
        <end position="668"/>
    </location>
</feature>
<proteinExistence type="predicted"/>
<name>A0ABT2N045_9CYAN</name>
<evidence type="ECO:0000313" key="2">
    <source>
        <dbReference type="EMBL" id="MCT7970278.1"/>
    </source>
</evidence>
<keyword evidence="3" id="KW-1185">Reference proteome</keyword>
<protein>
    <submittedName>
        <fullName evidence="2">YfjI family protein</fullName>
    </submittedName>
</protein>
<sequence>MNGGTTPLMVRQAVEFMRNYERWDDIAWHGSTLTESARLELDLVALHNSSADDKYRWRKAIAKDYGITGQVLGKELARVAREYGLVGKAGKTGDDPIAALVDNLIEQDLPKHQLSTKIAAIASEYGIYSRELEKIYNDRLEARERFELRADTSSEVDLLLKANQGALDLKQVIHPNLAGAIIQLAQSQRVRPETFVTVLMGVASSLIKPETSLCVNEGLDWNDLSANFFGVVVAESSQRKSPIFKAIASAPLKELEKQARESHQKALSEYQELLADYESLSPPERREKFPEGKPKEPKRRIFSFSNATAEGLRNQLSAIPDRGILWSTDELAGMFKSQNAYRGGKGADAEEMLTAYDGSYGKVLRADGLAADLDRISLGIVGTVQPRVLEKLIGSDDDDVSGKWSRFAFVHQPLSAIDKWSKGKVSLTPLLSAVYSQIDSFPAKQYRLSPEADRYFGSAFLNLEKRRVNDPRPGMRSVWGKSEGRIAKLALILHHINAAMEGQSEPSNEIGIDSVKGAVKLTKFYAEQIEALYSSIGSGEGLASHLVKVLELSDRKGWLKAGDVARAIPAKNRPSATEVREWFRELEGMNKGSTRGEGRSLEFNSVDPKIDKIDKTVDKSSISESLTVQGIPPENRQIDKIDNFSNFSTRTPEPTSQGIHNQDSTSLTDGKKESTLEKLSICLQTPENPCCEGDTKIDNLSTNLSIIDSPSTNESEIDDSPERKEWLSRFVEDDSPSQEIDNQSTNLSIVAPSSTECKSGDKVLIIDPRSSKCGEVATLGSKRLGMDAWWVKFTDGTSTLLSPRQFESTLDF</sequence>
<evidence type="ECO:0000256" key="1">
    <source>
        <dbReference type="SAM" id="MobiDB-lite"/>
    </source>
</evidence>
<comment type="caution">
    <text evidence="2">The sequence shown here is derived from an EMBL/GenBank/DDBJ whole genome shotgun (WGS) entry which is preliminary data.</text>
</comment>
<accession>A0ABT2N045</accession>